<keyword evidence="5 7" id="KW-0496">Mitochondrion</keyword>
<evidence type="ECO:0000256" key="7">
    <source>
        <dbReference type="RuleBase" id="RU364114"/>
    </source>
</evidence>
<dbReference type="GO" id="GO:0032259">
    <property type="term" value="P:methylation"/>
    <property type="evidence" value="ECO:0007669"/>
    <property type="project" value="UniProtKB-KW"/>
</dbReference>
<dbReference type="PANTHER" id="PTHR12049">
    <property type="entry name" value="PROTEIN ARGININE METHYLTRANSFERASE NDUFAF7, MITOCHONDRIAL"/>
    <property type="match status" value="1"/>
</dbReference>
<proteinExistence type="inferred from homology"/>
<organism evidence="9">
    <name type="scientific">Ditylum brightwellii</name>
    <dbReference type="NCBI Taxonomy" id="49249"/>
    <lineage>
        <taxon>Eukaryota</taxon>
        <taxon>Sar</taxon>
        <taxon>Stramenopiles</taxon>
        <taxon>Ochrophyta</taxon>
        <taxon>Bacillariophyta</taxon>
        <taxon>Mediophyceae</taxon>
        <taxon>Lithodesmiophycidae</taxon>
        <taxon>Lithodesmiales</taxon>
        <taxon>Lithodesmiaceae</taxon>
        <taxon>Ditylum</taxon>
    </lineage>
</organism>
<feature type="region of interest" description="Disordered" evidence="8">
    <location>
        <begin position="85"/>
        <end position="129"/>
    </location>
</feature>
<feature type="compositionally biased region" description="Basic residues" evidence="8">
    <location>
        <begin position="92"/>
        <end position="103"/>
    </location>
</feature>
<comment type="function">
    <text evidence="7">Arginine methyltransferase involved in the assembly or stability of mitochondrial NADH:ubiquinone oxidoreductase complex (complex I).</text>
</comment>
<comment type="catalytic activity">
    <reaction evidence="6 7">
        <text>L-arginyl-[protein] + 2 S-adenosyl-L-methionine = N(omega),N(omega)'-dimethyl-L-arginyl-[protein] + 2 S-adenosyl-L-homocysteine + 2 H(+)</text>
        <dbReference type="Rhea" id="RHEA:48108"/>
        <dbReference type="Rhea" id="RHEA-COMP:10532"/>
        <dbReference type="Rhea" id="RHEA-COMP:11992"/>
        <dbReference type="ChEBI" id="CHEBI:15378"/>
        <dbReference type="ChEBI" id="CHEBI:29965"/>
        <dbReference type="ChEBI" id="CHEBI:57856"/>
        <dbReference type="ChEBI" id="CHEBI:59789"/>
        <dbReference type="ChEBI" id="CHEBI:88221"/>
        <dbReference type="EC" id="2.1.1.320"/>
    </reaction>
</comment>
<feature type="region of interest" description="Disordered" evidence="8">
    <location>
        <begin position="243"/>
        <end position="271"/>
    </location>
</feature>
<keyword evidence="4 7" id="KW-0808">Transferase</keyword>
<dbReference type="Pfam" id="PF02636">
    <property type="entry name" value="Methyltransf_28"/>
    <property type="match status" value="1"/>
</dbReference>
<evidence type="ECO:0000256" key="6">
    <source>
        <dbReference type="ARBA" id="ARBA00048612"/>
    </source>
</evidence>
<dbReference type="GO" id="GO:0032981">
    <property type="term" value="P:mitochondrial respiratory chain complex I assembly"/>
    <property type="evidence" value="ECO:0007669"/>
    <property type="project" value="TreeGrafter"/>
</dbReference>
<gene>
    <name evidence="9" type="ORF">DBRI00130_LOCUS14358</name>
</gene>
<comment type="subcellular location">
    <subcellularLocation>
        <location evidence="1 7">Mitochondrion</location>
    </subcellularLocation>
</comment>
<name>A0A7S4R9I3_9STRA</name>
<sequence length="345" mass="38325">MYNDIVNLDSSSQTQNKIISSTQRSATEQLQSFSEQKQTNKMPAFILCQEMIDALPIHSFQKTTDGVWRERLVDVAMKEEDEILQQEESKHNPHGHVIGHRKGYTNVDDLPQSSSSSSSSDKKEKKQRFRFVLPPDTTPALRTLLHVDEKTGKTHSSITYLDDAAPGDIIEVNPDGMMLVQDMAAFIEDNGGGAALIIDYGEEGSGGDTLRGFKKHKQVHPLSLPGWVDVTADVDFGALKMAVNSRKQQRTSSTSSSQTPDDTTNTSKEDPIVAFGPISHCHFLASMGAPDRVVRLIEQDDTTDEQAQELFDALERLMHPDQMGERYKVLAIGRKKDGIFHPPGF</sequence>
<dbReference type="Gene3D" id="3.40.50.12710">
    <property type="match status" value="1"/>
</dbReference>
<evidence type="ECO:0000256" key="8">
    <source>
        <dbReference type="SAM" id="MobiDB-lite"/>
    </source>
</evidence>
<dbReference type="GO" id="GO:0035243">
    <property type="term" value="F:protein-arginine omega-N symmetric methyltransferase activity"/>
    <property type="evidence" value="ECO:0007669"/>
    <property type="project" value="UniProtKB-EC"/>
</dbReference>
<dbReference type="PANTHER" id="PTHR12049:SF7">
    <property type="entry name" value="PROTEIN ARGININE METHYLTRANSFERASE NDUFAF7, MITOCHONDRIAL"/>
    <property type="match status" value="1"/>
</dbReference>
<protein>
    <recommendedName>
        <fullName evidence="7">Protein arginine methyltransferase NDUFAF7</fullName>
        <ecNumber evidence="7">2.1.1.320</ecNumber>
    </recommendedName>
</protein>
<dbReference type="SUPFAM" id="SSF53335">
    <property type="entry name" value="S-adenosyl-L-methionine-dependent methyltransferases"/>
    <property type="match status" value="2"/>
</dbReference>
<dbReference type="AlphaFoldDB" id="A0A7S4R9I3"/>
<evidence type="ECO:0000256" key="5">
    <source>
        <dbReference type="ARBA" id="ARBA00023128"/>
    </source>
</evidence>
<dbReference type="InterPro" id="IPR038375">
    <property type="entry name" value="NDUFAF7_sf"/>
</dbReference>
<comment type="similarity">
    <text evidence="2 7">Belongs to the NDUFAF7 family.</text>
</comment>
<evidence type="ECO:0000256" key="2">
    <source>
        <dbReference type="ARBA" id="ARBA00005891"/>
    </source>
</evidence>
<evidence type="ECO:0000256" key="1">
    <source>
        <dbReference type="ARBA" id="ARBA00004173"/>
    </source>
</evidence>
<feature type="compositionally biased region" description="Low complexity" evidence="8">
    <location>
        <begin position="251"/>
        <end position="266"/>
    </location>
</feature>
<evidence type="ECO:0000256" key="4">
    <source>
        <dbReference type="ARBA" id="ARBA00022679"/>
    </source>
</evidence>
<reference evidence="9" key="1">
    <citation type="submission" date="2021-01" db="EMBL/GenBank/DDBJ databases">
        <authorList>
            <person name="Corre E."/>
            <person name="Pelletier E."/>
            <person name="Niang G."/>
            <person name="Scheremetjew M."/>
            <person name="Finn R."/>
            <person name="Kale V."/>
            <person name="Holt S."/>
            <person name="Cochrane G."/>
            <person name="Meng A."/>
            <person name="Brown T."/>
            <person name="Cohen L."/>
        </authorList>
    </citation>
    <scope>NUCLEOTIDE SEQUENCE</scope>
    <source>
        <strain evidence="9">GSO104</strain>
    </source>
</reference>
<dbReference type="InterPro" id="IPR029063">
    <property type="entry name" value="SAM-dependent_MTases_sf"/>
</dbReference>
<accession>A0A7S4R9I3</accession>
<evidence type="ECO:0000313" key="9">
    <source>
        <dbReference type="EMBL" id="CAE4606131.1"/>
    </source>
</evidence>
<dbReference type="EC" id="2.1.1.320" evidence="7"/>
<evidence type="ECO:0000256" key="3">
    <source>
        <dbReference type="ARBA" id="ARBA00022603"/>
    </source>
</evidence>
<keyword evidence="3 7" id="KW-0489">Methyltransferase</keyword>
<dbReference type="EMBL" id="HBNS01017966">
    <property type="protein sequence ID" value="CAE4606131.1"/>
    <property type="molecule type" value="Transcribed_RNA"/>
</dbReference>
<dbReference type="GO" id="GO:0005739">
    <property type="term" value="C:mitochondrion"/>
    <property type="evidence" value="ECO:0007669"/>
    <property type="project" value="UniProtKB-SubCell"/>
</dbReference>
<dbReference type="InterPro" id="IPR003788">
    <property type="entry name" value="NDUFAF7"/>
</dbReference>